<evidence type="ECO:0000313" key="2">
    <source>
        <dbReference type="EMBL" id="MFC7615758.1"/>
    </source>
</evidence>
<dbReference type="EMBL" id="JBHTEY010000004">
    <property type="protein sequence ID" value="MFC7615758.1"/>
    <property type="molecule type" value="Genomic_DNA"/>
</dbReference>
<reference evidence="3" key="1">
    <citation type="journal article" date="2019" name="Int. J. Syst. Evol. Microbiol.">
        <title>The Global Catalogue of Microorganisms (GCM) 10K type strain sequencing project: providing services to taxonomists for standard genome sequencing and annotation.</title>
        <authorList>
            <consortium name="The Broad Institute Genomics Platform"/>
            <consortium name="The Broad Institute Genome Sequencing Center for Infectious Disease"/>
            <person name="Wu L."/>
            <person name="Ma J."/>
        </authorList>
    </citation>
    <scope>NUCLEOTIDE SEQUENCE [LARGE SCALE GENOMIC DNA]</scope>
    <source>
        <strain evidence="3">JCM 17695</strain>
    </source>
</reference>
<dbReference type="Proteomes" id="UP001596512">
    <property type="component" value="Unassembled WGS sequence"/>
</dbReference>
<evidence type="ECO:0000256" key="1">
    <source>
        <dbReference type="SAM" id="MobiDB-lite"/>
    </source>
</evidence>
<sequence length="180" mass="18758">MSCPPGRGPRAPPRRDHRALRPVPGARGVRERQDFLEDHLGAVPTDSGELTALRIATAGPADPTWAEGIAWLRLGLVDRLLHRAVEYLRGRTVQGASTLSLPLVRALLADGAAARAQAQALLAAWPDADTVAAAHRALAEAERVGLHLVGASGFVADGPGRDVRAAELLADAYAPGGGRG</sequence>
<proteinExistence type="predicted"/>
<protein>
    <submittedName>
        <fullName evidence="2">Uncharacterized protein</fullName>
    </submittedName>
</protein>
<name>A0ABW2TR76_9PSEU</name>
<evidence type="ECO:0000313" key="3">
    <source>
        <dbReference type="Proteomes" id="UP001596512"/>
    </source>
</evidence>
<dbReference type="InterPro" id="IPR036250">
    <property type="entry name" value="AcylCo_DH-like_C"/>
</dbReference>
<gene>
    <name evidence="2" type="ORF">ACFQV2_21975</name>
</gene>
<keyword evidence="3" id="KW-1185">Reference proteome</keyword>
<feature type="region of interest" description="Disordered" evidence="1">
    <location>
        <begin position="1"/>
        <end position="27"/>
    </location>
</feature>
<feature type="compositionally biased region" description="Pro residues" evidence="1">
    <location>
        <begin position="1"/>
        <end position="11"/>
    </location>
</feature>
<organism evidence="2 3">
    <name type="scientific">Actinokineospora soli</name>
    <dbReference type="NCBI Taxonomy" id="1048753"/>
    <lineage>
        <taxon>Bacteria</taxon>
        <taxon>Bacillati</taxon>
        <taxon>Actinomycetota</taxon>
        <taxon>Actinomycetes</taxon>
        <taxon>Pseudonocardiales</taxon>
        <taxon>Pseudonocardiaceae</taxon>
        <taxon>Actinokineospora</taxon>
    </lineage>
</organism>
<dbReference type="SUPFAM" id="SSF47203">
    <property type="entry name" value="Acyl-CoA dehydrogenase C-terminal domain-like"/>
    <property type="match status" value="1"/>
</dbReference>
<comment type="caution">
    <text evidence="2">The sequence shown here is derived from an EMBL/GenBank/DDBJ whole genome shotgun (WGS) entry which is preliminary data.</text>
</comment>
<accession>A0ABW2TR76</accession>